<protein>
    <submittedName>
        <fullName evidence="1">Uncharacterized protein</fullName>
    </submittedName>
</protein>
<reference evidence="1" key="1">
    <citation type="journal article" date="2014" name="Front. Microbiol.">
        <title>High frequency of phylogenetically diverse reductive dehalogenase-homologous genes in deep subseafloor sedimentary metagenomes.</title>
        <authorList>
            <person name="Kawai M."/>
            <person name="Futagami T."/>
            <person name="Toyoda A."/>
            <person name="Takaki Y."/>
            <person name="Nishi S."/>
            <person name="Hori S."/>
            <person name="Arai W."/>
            <person name="Tsubouchi T."/>
            <person name="Morono Y."/>
            <person name="Uchiyama I."/>
            <person name="Ito T."/>
            <person name="Fujiyama A."/>
            <person name="Inagaki F."/>
            <person name="Takami H."/>
        </authorList>
    </citation>
    <scope>NUCLEOTIDE SEQUENCE</scope>
    <source>
        <strain evidence="1">Expedition CK06-06</strain>
    </source>
</reference>
<evidence type="ECO:0000313" key="1">
    <source>
        <dbReference type="EMBL" id="GAG12488.1"/>
    </source>
</evidence>
<comment type="caution">
    <text evidence="1">The sequence shown here is derived from an EMBL/GenBank/DDBJ whole genome shotgun (WGS) entry which is preliminary data.</text>
</comment>
<name>X0VJ48_9ZZZZ</name>
<organism evidence="1">
    <name type="scientific">marine sediment metagenome</name>
    <dbReference type="NCBI Taxonomy" id="412755"/>
    <lineage>
        <taxon>unclassified sequences</taxon>
        <taxon>metagenomes</taxon>
        <taxon>ecological metagenomes</taxon>
    </lineage>
</organism>
<proteinExistence type="predicted"/>
<accession>X0VJ48</accession>
<feature type="non-terminal residue" evidence="1">
    <location>
        <position position="72"/>
    </location>
</feature>
<gene>
    <name evidence="1" type="ORF">S01H1_33653</name>
</gene>
<sequence>MPTELWDEFSERLRDLETAETAPDIISSYLALPGLRGFWPMSSVGVIAGIFGEAIDLQGLGNHLTRNGDPEF</sequence>
<dbReference type="EMBL" id="BARS01020900">
    <property type="protein sequence ID" value="GAG12488.1"/>
    <property type="molecule type" value="Genomic_DNA"/>
</dbReference>
<dbReference type="AlphaFoldDB" id="X0VJ48"/>